<comment type="caution">
    <text evidence="4">The sequence shown here is derived from an EMBL/GenBank/DDBJ whole genome shotgun (WGS) entry which is preliminary data.</text>
</comment>
<dbReference type="Proteomes" id="UP001150266">
    <property type="component" value="Unassembled WGS sequence"/>
</dbReference>
<dbReference type="SMART" id="SM00257">
    <property type="entry name" value="LysM"/>
    <property type="match status" value="1"/>
</dbReference>
<evidence type="ECO:0000259" key="2">
    <source>
        <dbReference type="PROSITE" id="PS51782"/>
    </source>
</evidence>
<feature type="domain" description="LysM" evidence="2">
    <location>
        <begin position="130"/>
        <end position="174"/>
    </location>
</feature>
<dbReference type="Gene3D" id="3.10.350.10">
    <property type="entry name" value="LysM domain"/>
    <property type="match status" value="1"/>
</dbReference>
<dbReference type="PROSITE" id="PS51782">
    <property type="entry name" value="LYSM"/>
    <property type="match status" value="1"/>
</dbReference>
<feature type="compositionally biased region" description="Polar residues" evidence="1">
    <location>
        <begin position="251"/>
        <end position="263"/>
    </location>
</feature>
<dbReference type="InterPro" id="IPR018392">
    <property type="entry name" value="LysM"/>
</dbReference>
<proteinExistence type="predicted"/>
<feature type="region of interest" description="Disordered" evidence="1">
    <location>
        <begin position="181"/>
        <end position="263"/>
    </location>
</feature>
<dbReference type="CDD" id="cd00118">
    <property type="entry name" value="LysM"/>
    <property type="match status" value="1"/>
</dbReference>
<feature type="compositionally biased region" description="Polar residues" evidence="1">
    <location>
        <begin position="22"/>
        <end position="37"/>
    </location>
</feature>
<dbReference type="InterPro" id="IPR045030">
    <property type="entry name" value="LYSM1-4"/>
</dbReference>
<feature type="compositionally biased region" description="Basic and acidic residues" evidence="1">
    <location>
        <begin position="312"/>
        <end position="324"/>
    </location>
</feature>
<name>A0A9W9AUI9_9AGAR</name>
<evidence type="ECO:0000313" key="4">
    <source>
        <dbReference type="EMBL" id="KAJ4490879.1"/>
    </source>
</evidence>
<sequence>MQDDVDELHYNPFAAPVHSRPRSISTSSLQTGSFYSSSPTTPFASSNIWHNIGVNQHTERIQVHSEDLGSQDHHPLRSAGLSTGFEDAGITRPHLTRMLDSDRLVDELSIVDSEEGTDPDKSTGNEKVVLVHEVSPDDSLAGVALKYKINLNELRRSNHLWASDSIHLRKVLYIPLEKTSLPSPPANPNSAESASLHSSMSLVPKGDKSSVAPTISSSTVRRVPASELSFFPPPSKPSTISESFPTPPPLQSQSSNSRNLHARQITSPAPSLNAILTALPIAASTRDTIIARLSFDSTSSSYSDREREPFINGYEGHELADVPSRRNPSQPRPKEDRQGYSSGVSLELSKNDQYLPIVNQLPPKLTGLTVVSPNGKTGSERLGLGGHGRSFSEEDTSHLLPSVTSSRKVRNVQLEPSPVMQIPMRNNDISSQLCSTGQKNLTCRKN</sequence>
<dbReference type="SUPFAM" id="SSF54106">
    <property type="entry name" value="LysM domain"/>
    <property type="match status" value="1"/>
</dbReference>
<protein>
    <recommendedName>
        <fullName evidence="2">LysM domain-containing protein</fullName>
    </recommendedName>
</protein>
<feature type="compositionally biased region" description="Polar residues" evidence="1">
    <location>
        <begin position="211"/>
        <end position="220"/>
    </location>
</feature>
<organism evidence="4 5">
    <name type="scientific">Lentinula aciculospora</name>
    <dbReference type="NCBI Taxonomy" id="153920"/>
    <lineage>
        <taxon>Eukaryota</taxon>
        <taxon>Fungi</taxon>
        <taxon>Dikarya</taxon>
        <taxon>Basidiomycota</taxon>
        <taxon>Agaricomycotina</taxon>
        <taxon>Agaricomycetes</taxon>
        <taxon>Agaricomycetidae</taxon>
        <taxon>Agaricales</taxon>
        <taxon>Marasmiineae</taxon>
        <taxon>Omphalotaceae</taxon>
        <taxon>Lentinula</taxon>
    </lineage>
</organism>
<dbReference type="InterPro" id="IPR036779">
    <property type="entry name" value="LysM_dom_sf"/>
</dbReference>
<evidence type="ECO:0000313" key="5">
    <source>
        <dbReference type="Proteomes" id="UP001150266"/>
    </source>
</evidence>
<dbReference type="Pfam" id="PF01476">
    <property type="entry name" value="LysM"/>
    <property type="match status" value="1"/>
</dbReference>
<feature type="region of interest" description="Disordered" evidence="1">
    <location>
        <begin position="312"/>
        <end position="342"/>
    </location>
</feature>
<evidence type="ECO:0000313" key="3">
    <source>
        <dbReference type="EMBL" id="KAJ4483967.1"/>
    </source>
</evidence>
<feature type="region of interest" description="Disordered" evidence="1">
    <location>
        <begin position="12"/>
        <end position="37"/>
    </location>
</feature>
<accession>A0A9W9AUI9</accession>
<dbReference type="OrthoDB" id="2107166at2759"/>
<feature type="compositionally biased region" description="Low complexity" evidence="1">
    <location>
        <begin position="188"/>
        <end position="202"/>
    </location>
</feature>
<evidence type="ECO:0000256" key="1">
    <source>
        <dbReference type="SAM" id="MobiDB-lite"/>
    </source>
</evidence>
<dbReference type="PANTHER" id="PTHR20932">
    <property type="entry name" value="LYSM AND PUTATIVE PEPTIDOGLYCAN-BINDING DOMAIN-CONTAINING PROTEIN"/>
    <property type="match status" value="1"/>
</dbReference>
<reference evidence="4" key="1">
    <citation type="submission" date="2022-08" db="EMBL/GenBank/DDBJ databases">
        <title>A Global Phylogenomic Analysis of the Shiitake Genus Lentinula.</title>
        <authorList>
            <consortium name="DOE Joint Genome Institute"/>
            <person name="Sierra-Patev S."/>
            <person name="Min B."/>
            <person name="Naranjo-Ortiz M."/>
            <person name="Looney B."/>
            <person name="Konkel Z."/>
            <person name="Slot J.C."/>
            <person name="Sakamoto Y."/>
            <person name="Steenwyk J.L."/>
            <person name="Rokas A."/>
            <person name="Carro J."/>
            <person name="Camarero S."/>
            <person name="Ferreira P."/>
            <person name="Molpeceres G."/>
            <person name="Ruiz-Duenas F.J."/>
            <person name="Serrano A."/>
            <person name="Henrissat B."/>
            <person name="Drula E."/>
            <person name="Hughes K.W."/>
            <person name="Mata J.L."/>
            <person name="Ishikawa N.K."/>
            <person name="Vargas-Isla R."/>
            <person name="Ushijima S."/>
            <person name="Smith C.A."/>
            <person name="Ahrendt S."/>
            <person name="Andreopoulos W."/>
            <person name="He G."/>
            <person name="Labutti K."/>
            <person name="Lipzen A."/>
            <person name="Ng V."/>
            <person name="Riley R."/>
            <person name="Sandor L."/>
            <person name="Barry K."/>
            <person name="Martinez A.T."/>
            <person name="Xiao Y."/>
            <person name="Gibbons J.G."/>
            <person name="Terashima K."/>
            <person name="Grigoriev I.V."/>
            <person name="Hibbett D.S."/>
        </authorList>
    </citation>
    <scope>NUCLEOTIDE SEQUENCE</scope>
    <source>
        <strain evidence="4">JLM2183</strain>
    </source>
</reference>
<dbReference type="EMBL" id="JAOTPV010000001">
    <property type="protein sequence ID" value="KAJ4490879.1"/>
    <property type="molecule type" value="Genomic_DNA"/>
</dbReference>
<keyword evidence="5" id="KW-1185">Reference proteome</keyword>
<gene>
    <name evidence="4" type="ORF">J3R30DRAFT_148426</name>
    <name evidence="3" type="ORF">J3R30DRAFT_1854246</name>
</gene>
<dbReference type="EMBL" id="JAOTPV010000004">
    <property type="protein sequence ID" value="KAJ4483967.1"/>
    <property type="molecule type" value="Genomic_DNA"/>
</dbReference>
<dbReference type="AlphaFoldDB" id="A0A9W9AUI9"/>
<dbReference type="PANTHER" id="PTHR20932:SF8">
    <property type="entry name" value="LD22649P"/>
    <property type="match status" value="1"/>
</dbReference>